<dbReference type="GeneID" id="91548544"/>
<dbReference type="Pfam" id="PF13517">
    <property type="entry name" value="FG-GAP_3"/>
    <property type="match status" value="1"/>
</dbReference>
<keyword evidence="4" id="KW-0325">Glycoprotein</keyword>
<proteinExistence type="predicted"/>
<dbReference type="EMBL" id="CP109134">
    <property type="protein sequence ID" value="WSD10970.1"/>
    <property type="molecule type" value="Genomic_DNA"/>
</dbReference>
<organism evidence="6 7">
    <name type="scientific">Streptomyces hirsutus</name>
    <dbReference type="NCBI Taxonomy" id="35620"/>
    <lineage>
        <taxon>Bacteria</taxon>
        <taxon>Bacillati</taxon>
        <taxon>Actinomycetota</taxon>
        <taxon>Actinomycetes</taxon>
        <taxon>Kitasatosporales</taxon>
        <taxon>Streptomycetaceae</taxon>
        <taxon>Streptomyces</taxon>
    </lineage>
</organism>
<protein>
    <submittedName>
        <fullName evidence="6">FG-GAP and VCBS repeat-containing protein</fullName>
    </submittedName>
</protein>
<dbReference type="Pfam" id="PF01839">
    <property type="entry name" value="FG-GAP"/>
    <property type="match status" value="3"/>
</dbReference>
<keyword evidence="7" id="KW-1185">Reference proteome</keyword>
<feature type="chain" id="PRO_5045467165" evidence="5">
    <location>
        <begin position="31"/>
        <end position="466"/>
    </location>
</feature>
<dbReference type="Proteomes" id="UP001335325">
    <property type="component" value="Chromosome"/>
</dbReference>
<dbReference type="InterPro" id="IPR028994">
    <property type="entry name" value="Integrin_alpha_N"/>
</dbReference>
<reference evidence="6 7" key="1">
    <citation type="submission" date="2022-10" db="EMBL/GenBank/DDBJ databases">
        <title>The complete genomes of actinobacterial strains from the NBC collection.</title>
        <authorList>
            <person name="Joergensen T.S."/>
            <person name="Alvarez Arevalo M."/>
            <person name="Sterndorff E.B."/>
            <person name="Faurdal D."/>
            <person name="Vuksanovic O."/>
            <person name="Mourched A.-S."/>
            <person name="Charusanti P."/>
            <person name="Shaw S."/>
            <person name="Blin K."/>
            <person name="Weber T."/>
        </authorList>
    </citation>
    <scope>NUCLEOTIDE SEQUENCE [LARGE SCALE GENOMIC DNA]</scope>
    <source>
        <strain evidence="6 7">NBC 01753</strain>
    </source>
</reference>
<dbReference type="SUPFAM" id="SSF69318">
    <property type="entry name" value="Integrin alpha N-terminal domain"/>
    <property type="match status" value="1"/>
</dbReference>
<accession>A0ABZ1GYG5</accession>
<gene>
    <name evidence="6" type="ORF">OIE73_38235</name>
</gene>
<keyword evidence="3" id="KW-0378">Hydrolase</keyword>
<dbReference type="InterPro" id="IPR000413">
    <property type="entry name" value="Integrin_alpha"/>
</dbReference>
<keyword evidence="2" id="KW-0677">Repeat</keyword>
<dbReference type="PANTHER" id="PTHR23221">
    <property type="entry name" value="GLYCOSYLPHOSPHATIDYLINOSITOL PHOSPHOLIPASE D"/>
    <property type="match status" value="1"/>
</dbReference>
<keyword evidence="1 5" id="KW-0732">Signal</keyword>
<dbReference type="PROSITE" id="PS51470">
    <property type="entry name" value="FG_GAP"/>
    <property type="match status" value="2"/>
</dbReference>
<dbReference type="PRINTS" id="PR01185">
    <property type="entry name" value="INTEGRINA"/>
</dbReference>
<dbReference type="SMART" id="SM00191">
    <property type="entry name" value="Int_alpha"/>
    <property type="match status" value="5"/>
</dbReference>
<evidence type="ECO:0000313" key="6">
    <source>
        <dbReference type="EMBL" id="WSD10970.1"/>
    </source>
</evidence>
<evidence type="ECO:0000256" key="1">
    <source>
        <dbReference type="ARBA" id="ARBA00022729"/>
    </source>
</evidence>
<dbReference type="RefSeq" id="WP_326756645.1">
    <property type="nucleotide sequence ID" value="NZ_CP109134.1"/>
</dbReference>
<evidence type="ECO:0000256" key="2">
    <source>
        <dbReference type="ARBA" id="ARBA00022737"/>
    </source>
</evidence>
<evidence type="ECO:0000313" key="7">
    <source>
        <dbReference type="Proteomes" id="UP001335325"/>
    </source>
</evidence>
<evidence type="ECO:0000256" key="5">
    <source>
        <dbReference type="SAM" id="SignalP"/>
    </source>
</evidence>
<dbReference type="InterPro" id="IPR013519">
    <property type="entry name" value="Int_alpha_beta-p"/>
</dbReference>
<name>A0ABZ1GYG5_9ACTN</name>
<evidence type="ECO:0000256" key="4">
    <source>
        <dbReference type="ARBA" id="ARBA00023180"/>
    </source>
</evidence>
<evidence type="ECO:0000256" key="3">
    <source>
        <dbReference type="ARBA" id="ARBA00022801"/>
    </source>
</evidence>
<dbReference type="Gene3D" id="2.130.10.130">
    <property type="entry name" value="Integrin alpha, N-terminal"/>
    <property type="match status" value="3"/>
</dbReference>
<dbReference type="PANTHER" id="PTHR23221:SF7">
    <property type="entry name" value="PHOSPHATIDYLINOSITOL-GLYCAN-SPECIFIC PHOSPHOLIPASE D"/>
    <property type="match status" value="1"/>
</dbReference>
<feature type="signal peptide" evidence="5">
    <location>
        <begin position="1"/>
        <end position="30"/>
    </location>
</feature>
<sequence length="466" mass="45806">MSSRAFHLSAVTAVAVVVTVTGAAPAVSHAAPPSSGSLASGTTAVSRADFDADGYPDVAVAAPGGTINGRAEAGYIAVVYGMAEGPNGVKHQLISQNRYGIPGTAETGDRFGSHLTAADLDGDGFTDLVVGAPGEDVDGARDVGRHTVLWGSMGGLATATALGRGTSPTRAGDFDGDGHPDLATAHHVRYGPFSRTGEAARTGPLVVPGIRVDAMEAGDVDGDGMTDLVVSSGSPARDGLTVPLQRLRLLRGTERGLVAGPSIAPAGTVSADSIALGDVDGDGRQDVVFGRSTAGGGLLGVVRGTADGLEARATLVGQDSPGVPGTDESGDRFGTDVAVGDVTGDGYADVVAGVPGEDLAGRKDAGRFVVLRGSPTGVTGGSVQAFSQNTAGVPGSAEDGDRFGTGTAVVGGHVVVSAPGENSRSGAVWAFAGTTAGITATGSVSFGPGTLAAPMAGARLGSAFHR</sequence>
<dbReference type="InterPro" id="IPR013517">
    <property type="entry name" value="FG-GAP"/>
</dbReference>